<proteinExistence type="inferred from homology"/>
<protein>
    <submittedName>
        <fullName evidence="2">LURP-one-related family protein</fullName>
    </submittedName>
</protein>
<dbReference type="InterPro" id="IPR007612">
    <property type="entry name" value="LOR"/>
</dbReference>
<keyword evidence="3" id="KW-1185">Reference proteome</keyword>
<dbReference type="Pfam" id="PF04525">
    <property type="entry name" value="LOR"/>
    <property type="match status" value="1"/>
</dbReference>
<organism evidence="2 3">
    <name type="scientific">Bifidobacterium amazonense</name>
    <dbReference type="NCBI Taxonomy" id="2809027"/>
    <lineage>
        <taxon>Bacteria</taxon>
        <taxon>Bacillati</taxon>
        <taxon>Actinomycetota</taxon>
        <taxon>Actinomycetes</taxon>
        <taxon>Bifidobacteriales</taxon>
        <taxon>Bifidobacteriaceae</taxon>
        <taxon>Bifidobacterium</taxon>
    </lineage>
</organism>
<reference evidence="2 3" key="1">
    <citation type="journal article" date="2021" name="Environ. Microbiol.">
        <title>Genetic insights into the dark matter of the mammalian gut microbiota through targeted genome reconstruction.</title>
        <authorList>
            <person name="Lugli G.A."/>
            <person name="Alessandri G."/>
            <person name="Milani C."/>
            <person name="Viappiani A."/>
            <person name="Fontana F."/>
            <person name="Tarracchini C."/>
            <person name="Mancabelli L."/>
            <person name="Argentini C."/>
            <person name="Ruiz L."/>
            <person name="Margolles A."/>
            <person name="van Sinderen D."/>
            <person name="Turroni F."/>
            <person name="Ventura M."/>
        </authorList>
    </citation>
    <scope>NUCLEOTIDE SEQUENCE [LARGE SCALE GENOMIC DNA]</scope>
    <source>
        <strain evidence="2 3">MA1</strain>
    </source>
</reference>
<dbReference type="RefSeq" id="WP_241514224.1">
    <property type="nucleotide sequence ID" value="NZ_JAFEJT020000044.1"/>
</dbReference>
<reference evidence="2 3" key="2">
    <citation type="journal article" date="2021" name="Syst. Appl. Microbiol.">
        <title>Phylogenetic classification of ten novel species belonging to the genus Bifidobacterium comprising B. phasiani sp. nov., B. pongonis sp. nov., B. saguinibicoloris sp. nov., B. colobi sp. nov., B. simiiventris sp. nov., B. santillanense sp. nov., B. miconis sp. nov., B. amazonense sp. nov., B. pluvialisilvae sp. nov., and B. miconisargentati sp. nov.</title>
        <authorList>
            <person name="Lugli G.A."/>
            <person name="Calvete-Torre I."/>
            <person name="Alessandri G."/>
            <person name="Milani C."/>
            <person name="Turroni F."/>
            <person name="Laiolo P."/>
            <person name="Ossiprandi M.C."/>
            <person name="Margolles A."/>
            <person name="Ruiz L."/>
            <person name="Ventura M."/>
        </authorList>
    </citation>
    <scope>NUCLEOTIDE SEQUENCE [LARGE SCALE GENOMIC DNA]</scope>
    <source>
        <strain evidence="2 3">MA1</strain>
    </source>
</reference>
<evidence type="ECO:0000313" key="2">
    <source>
        <dbReference type="EMBL" id="MCH9276548.1"/>
    </source>
</evidence>
<dbReference type="Proteomes" id="UP000710815">
    <property type="component" value="Unassembled WGS sequence"/>
</dbReference>
<evidence type="ECO:0000256" key="1">
    <source>
        <dbReference type="ARBA" id="ARBA00005437"/>
    </source>
</evidence>
<dbReference type="SUPFAM" id="SSF54518">
    <property type="entry name" value="Tubby C-terminal domain-like"/>
    <property type="match status" value="1"/>
</dbReference>
<name>A0ABS9VWR8_9BIFI</name>
<comment type="caution">
    <text evidence="2">The sequence shown here is derived from an EMBL/GenBank/DDBJ whole genome shotgun (WGS) entry which is preliminary data.</text>
</comment>
<dbReference type="EMBL" id="JAFEJT020000044">
    <property type="protein sequence ID" value="MCH9276548.1"/>
    <property type="molecule type" value="Genomic_DNA"/>
</dbReference>
<accession>A0ABS9VWR8</accession>
<dbReference type="InterPro" id="IPR025659">
    <property type="entry name" value="Tubby-like_C"/>
</dbReference>
<evidence type="ECO:0000313" key="3">
    <source>
        <dbReference type="Proteomes" id="UP000710815"/>
    </source>
</evidence>
<sequence length="170" mass="19051">MTTNLYIKQKVFSIGERFTVTDEYGTVRYNVRGSFLDIPKTFRIRAGENDEHGPEVAVITKRIFSLLPHFSVDMDGREVAAIDKEFTLFKPRYRVDAAGLEIDGDWWNLNFDITRGGAPVARISQRLLAWGDTYEVTVFDERLEALIVSIVVAIDCVKADDARGGAATAS</sequence>
<gene>
    <name evidence="2" type="ORF">JS533_009765</name>
</gene>
<dbReference type="Gene3D" id="2.40.160.200">
    <property type="entry name" value="LURP1-related"/>
    <property type="match status" value="1"/>
</dbReference>
<comment type="similarity">
    <text evidence="1">Belongs to the LOR family.</text>
</comment>
<dbReference type="InterPro" id="IPR038595">
    <property type="entry name" value="LOR_sf"/>
</dbReference>